<keyword evidence="5" id="KW-1185">Reference proteome</keyword>
<dbReference type="PANTHER" id="PTHR30093">
    <property type="entry name" value="GENERAL SECRETION PATHWAY PROTEIN G"/>
    <property type="match status" value="1"/>
</dbReference>
<organism evidence="4 5">
    <name type="scientific">Gimesia panareensis</name>
    <dbReference type="NCBI Taxonomy" id="2527978"/>
    <lineage>
        <taxon>Bacteria</taxon>
        <taxon>Pseudomonadati</taxon>
        <taxon>Planctomycetota</taxon>
        <taxon>Planctomycetia</taxon>
        <taxon>Planctomycetales</taxon>
        <taxon>Planctomycetaceae</taxon>
        <taxon>Gimesia</taxon>
    </lineage>
</organism>
<dbReference type="RefSeq" id="WP_145450753.1">
    <property type="nucleotide sequence ID" value="NZ_CP037421.1"/>
</dbReference>
<gene>
    <name evidence="4" type="ORF">Enr10x_34640</name>
</gene>
<feature type="domain" description="DUF1559" evidence="2">
    <location>
        <begin position="111"/>
        <end position="205"/>
    </location>
</feature>
<evidence type="ECO:0000259" key="2">
    <source>
        <dbReference type="Pfam" id="PF07596"/>
    </source>
</evidence>
<proteinExistence type="predicted"/>
<evidence type="ECO:0000313" key="4">
    <source>
        <dbReference type="EMBL" id="QDT28125.1"/>
    </source>
</evidence>
<dbReference type="InterPro" id="IPR025640">
    <property type="entry name" value="GYF_2"/>
</dbReference>
<dbReference type="Pfam" id="PF07596">
    <property type="entry name" value="SBP_bac_10"/>
    <property type="match status" value="1"/>
</dbReference>
<protein>
    <submittedName>
        <fullName evidence="4">Uncharacterized protein</fullName>
    </submittedName>
</protein>
<evidence type="ECO:0000313" key="5">
    <source>
        <dbReference type="Proteomes" id="UP000315647"/>
    </source>
</evidence>
<dbReference type="PANTHER" id="PTHR30093:SF2">
    <property type="entry name" value="TYPE II SECRETION SYSTEM PROTEIN H"/>
    <property type="match status" value="1"/>
</dbReference>
<keyword evidence="1" id="KW-0812">Transmembrane</keyword>
<accession>A0A517Q952</accession>
<dbReference type="AlphaFoldDB" id="A0A517Q952"/>
<keyword evidence="1" id="KW-1133">Transmembrane helix</keyword>
<dbReference type="InterPro" id="IPR011453">
    <property type="entry name" value="DUF1559"/>
</dbReference>
<reference evidence="4 5" key="1">
    <citation type="submission" date="2019-03" db="EMBL/GenBank/DDBJ databases">
        <title>Deep-cultivation of Planctomycetes and their phenomic and genomic characterization uncovers novel biology.</title>
        <authorList>
            <person name="Wiegand S."/>
            <person name="Jogler M."/>
            <person name="Boedeker C."/>
            <person name="Pinto D."/>
            <person name="Vollmers J."/>
            <person name="Rivas-Marin E."/>
            <person name="Kohn T."/>
            <person name="Peeters S.H."/>
            <person name="Heuer A."/>
            <person name="Rast P."/>
            <person name="Oberbeckmann S."/>
            <person name="Bunk B."/>
            <person name="Jeske O."/>
            <person name="Meyerdierks A."/>
            <person name="Storesund J.E."/>
            <person name="Kallscheuer N."/>
            <person name="Luecker S."/>
            <person name="Lage O.M."/>
            <person name="Pohl T."/>
            <person name="Merkel B.J."/>
            <person name="Hornburger P."/>
            <person name="Mueller R.-W."/>
            <person name="Bruemmer F."/>
            <person name="Labrenz M."/>
            <person name="Spormann A.M."/>
            <person name="Op den Camp H."/>
            <person name="Overmann J."/>
            <person name="Amann R."/>
            <person name="Jetten M.S.M."/>
            <person name="Mascher T."/>
            <person name="Medema M.H."/>
            <person name="Devos D.P."/>
            <person name="Kaster A.-K."/>
            <person name="Ovreas L."/>
            <person name="Rohde M."/>
            <person name="Galperin M.Y."/>
            <person name="Jogler C."/>
        </authorList>
    </citation>
    <scope>NUCLEOTIDE SEQUENCE [LARGE SCALE GENOMIC DNA]</scope>
    <source>
        <strain evidence="4 5">Enr10</strain>
    </source>
</reference>
<evidence type="ECO:0000256" key="1">
    <source>
        <dbReference type="SAM" id="Phobius"/>
    </source>
</evidence>
<dbReference type="Proteomes" id="UP000315647">
    <property type="component" value="Chromosome"/>
</dbReference>
<name>A0A517Q952_9PLAN</name>
<evidence type="ECO:0000259" key="3">
    <source>
        <dbReference type="Pfam" id="PF14237"/>
    </source>
</evidence>
<feature type="domain" description="GYF" evidence="3">
    <location>
        <begin position="4"/>
        <end position="53"/>
    </location>
</feature>
<keyword evidence="1" id="KW-0472">Membrane</keyword>
<dbReference type="Pfam" id="PF14237">
    <property type="entry name" value="GYF_2"/>
    <property type="match status" value="1"/>
</dbReference>
<sequence length="322" mass="35328">MSNWYFKSGNKTTGPLTLLEMIEFAAEGKIQETDLVREGLSNDFVPASQIPELNFNTDIDTEDSEIPLESLPLPEPRQRRGSSSLIFKLVALAGCFFLFIFILNVVTHEMQQSRDYARRLSSLNQLRLIGLGVINYASTANGYRLPVNARPTEKSPRHGWLTAILPYIGETALYQQIDFDHSWSAPVNHDIFQQKLSLYLNPAISEVVSPEGYGLSHYVGNANLFNRDQGLDMGAITDGLSSTIMILEAGENFDPWGAPANAVIPYQIMGPGNKPPFSNGRNVILADGAGRFISDSTDPAVLKAMSTPAGGEPVEVYEAAFP</sequence>
<feature type="transmembrane region" description="Helical" evidence="1">
    <location>
        <begin position="85"/>
        <end position="106"/>
    </location>
</feature>
<dbReference type="EMBL" id="CP037421">
    <property type="protein sequence ID" value="QDT28125.1"/>
    <property type="molecule type" value="Genomic_DNA"/>
</dbReference>